<feature type="transmembrane region" description="Helical" evidence="1">
    <location>
        <begin position="133"/>
        <end position="154"/>
    </location>
</feature>
<protein>
    <recommendedName>
        <fullName evidence="4">3-isopropylmalate dehydratase</fullName>
    </recommendedName>
</protein>
<accession>A0A6L5WIU4</accession>
<comment type="caution">
    <text evidence="2">The sequence shown here is derived from an EMBL/GenBank/DDBJ whole genome shotgun (WGS) entry which is preliminary data.</text>
</comment>
<proteinExistence type="predicted"/>
<feature type="transmembrane region" description="Helical" evidence="1">
    <location>
        <begin position="12"/>
        <end position="34"/>
    </location>
</feature>
<feature type="transmembrane region" description="Helical" evidence="1">
    <location>
        <begin position="95"/>
        <end position="112"/>
    </location>
</feature>
<keyword evidence="1" id="KW-0472">Membrane</keyword>
<gene>
    <name evidence="2" type="ORF">F1B92_07835</name>
</gene>
<evidence type="ECO:0000256" key="1">
    <source>
        <dbReference type="SAM" id="Phobius"/>
    </source>
</evidence>
<reference evidence="2 3" key="2">
    <citation type="submission" date="2020-03" db="EMBL/GenBank/DDBJ databases">
        <title>Campylobacter portucalensis sp. nov., a new species of Campylobacter isolated from the reproductive tract of bulls.</title>
        <authorList>
            <person name="Silva M.F."/>
            <person name="Pereira G."/>
            <person name="Carneiro C."/>
            <person name="Hemphill A."/>
            <person name="Mateus L."/>
            <person name="Lopes-Da-Costa L."/>
            <person name="Silva E."/>
        </authorList>
    </citation>
    <scope>NUCLEOTIDE SEQUENCE [LARGE SCALE GENOMIC DNA]</scope>
    <source>
        <strain evidence="2 3">FMV-PI01</strain>
    </source>
</reference>
<dbReference type="EMBL" id="VWSJ01000038">
    <property type="protein sequence ID" value="MSN97069.1"/>
    <property type="molecule type" value="Genomic_DNA"/>
</dbReference>
<evidence type="ECO:0000313" key="2">
    <source>
        <dbReference type="EMBL" id="MSN97069.1"/>
    </source>
</evidence>
<evidence type="ECO:0000313" key="3">
    <source>
        <dbReference type="Proteomes" id="UP000476338"/>
    </source>
</evidence>
<keyword evidence="3" id="KW-1185">Reference proteome</keyword>
<evidence type="ECO:0008006" key="4">
    <source>
        <dbReference type="Google" id="ProtNLM"/>
    </source>
</evidence>
<keyword evidence="1" id="KW-1133">Transmembrane helix</keyword>
<dbReference type="RefSeq" id="WP_154571318.1">
    <property type="nucleotide sequence ID" value="NZ_VWSJ01000038.1"/>
</dbReference>
<organism evidence="2 3">
    <name type="scientific">Campylobacter portucalensis</name>
    <dbReference type="NCBI Taxonomy" id="2608384"/>
    <lineage>
        <taxon>Bacteria</taxon>
        <taxon>Pseudomonadati</taxon>
        <taxon>Campylobacterota</taxon>
        <taxon>Epsilonproteobacteria</taxon>
        <taxon>Campylobacterales</taxon>
        <taxon>Campylobacteraceae</taxon>
        <taxon>Campylobacter</taxon>
    </lineage>
</organism>
<name>A0A6L5WIU4_9BACT</name>
<feature type="transmembrane region" description="Helical" evidence="1">
    <location>
        <begin position="55"/>
        <end position="75"/>
    </location>
</feature>
<dbReference type="Proteomes" id="UP000476338">
    <property type="component" value="Unassembled WGS sequence"/>
</dbReference>
<sequence>MLDASFFKFEQIFPFFHLIFVITLISTQVVLILATNHFLKNGLTKYEQLFKILKTGEIIFFTTLFFIILTGIVLANGDSFKFSDPMIEGAIHTKFALSIFCLCNFLYIHYRLKLAQKAYKISEFDEVNEHLIVAIRYFIVLDICIILIAMYLGIVVGKFK</sequence>
<reference evidence="2 3" key="1">
    <citation type="submission" date="2019-09" db="EMBL/GenBank/DDBJ databases">
        <authorList>
            <person name="Silva M."/>
            <person name="Pereira G."/>
            <person name="Lopes-Da-Costa L."/>
            <person name="Silva E."/>
        </authorList>
    </citation>
    <scope>NUCLEOTIDE SEQUENCE [LARGE SCALE GENOMIC DNA]</scope>
    <source>
        <strain evidence="2 3">FMV-PI01</strain>
    </source>
</reference>
<dbReference type="AlphaFoldDB" id="A0A6L5WIU4"/>
<keyword evidence="1" id="KW-0812">Transmembrane</keyword>